<dbReference type="KEGG" id="psn:Pedsa_1116"/>
<dbReference type="Gene3D" id="1.20.144.10">
    <property type="entry name" value="Phosphatidic acid phosphatase type 2/haloperoxidase"/>
    <property type="match status" value="2"/>
</dbReference>
<evidence type="ECO:0000313" key="3">
    <source>
        <dbReference type="EMBL" id="ADY51686.1"/>
    </source>
</evidence>
<dbReference type="SUPFAM" id="SSF48317">
    <property type="entry name" value="Acid phosphatase/Vanadium-dependent haloperoxidase"/>
    <property type="match status" value="1"/>
</dbReference>
<reference evidence="4" key="2">
    <citation type="submission" date="2011-02" db="EMBL/GenBank/DDBJ databases">
        <title>The complete genome of Pedobacter saltans DSM 12145.</title>
        <authorList>
            <consortium name="US DOE Joint Genome Institute (JGI-PGF)"/>
            <person name="Lucas S."/>
            <person name="Copeland A."/>
            <person name="Lapidus A."/>
            <person name="Bruce D."/>
            <person name="Goodwin L."/>
            <person name="Pitluck S."/>
            <person name="Kyrpides N."/>
            <person name="Mavromatis K."/>
            <person name="Pagani I."/>
            <person name="Ivanova N."/>
            <person name="Ovchinnikova G."/>
            <person name="Lu M."/>
            <person name="Detter J.C."/>
            <person name="Han C."/>
            <person name="Land M."/>
            <person name="Hauser L."/>
            <person name="Markowitz V."/>
            <person name="Cheng J.-F."/>
            <person name="Hugenholtz P."/>
            <person name="Woyke T."/>
            <person name="Wu D."/>
            <person name="Tindall B."/>
            <person name="Pomrenke H.G."/>
            <person name="Brambilla E."/>
            <person name="Klenk H.-P."/>
            <person name="Eisen J.A."/>
        </authorList>
    </citation>
    <scope>NUCLEOTIDE SEQUENCE [LARGE SCALE GENOMIC DNA]</scope>
    <source>
        <strain evidence="4">ATCC 51119 / DSM 12145 / JCM 21818 / LMG 10337 / NBRC 100064 / NCIMB 13643</strain>
    </source>
</reference>
<feature type="transmembrane region" description="Helical" evidence="1">
    <location>
        <begin position="71"/>
        <end position="87"/>
    </location>
</feature>
<name>F0SC89_PSESL</name>
<proteinExistence type="predicted"/>
<keyword evidence="1" id="KW-0812">Transmembrane</keyword>
<protein>
    <submittedName>
        <fullName evidence="3">Phosphoesterase PA-phosphatase related protein</fullName>
    </submittedName>
</protein>
<dbReference type="CDD" id="cd03392">
    <property type="entry name" value="PAP2_like_2"/>
    <property type="match status" value="1"/>
</dbReference>
<evidence type="ECO:0000256" key="1">
    <source>
        <dbReference type="SAM" id="Phobius"/>
    </source>
</evidence>
<feature type="transmembrane region" description="Helical" evidence="1">
    <location>
        <begin position="12"/>
        <end position="34"/>
    </location>
</feature>
<dbReference type="InterPro" id="IPR000326">
    <property type="entry name" value="PAP2/HPO"/>
</dbReference>
<keyword evidence="1" id="KW-0472">Membrane</keyword>
<keyword evidence="4" id="KW-1185">Reference proteome</keyword>
<reference evidence="3 4" key="1">
    <citation type="journal article" date="2011" name="Stand. Genomic Sci.">
        <title>Complete genome sequence of the gliding, heparinolytic Pedobacter saltans type strain (113).</title>
        <authorList>
            <person name="Liolios K."/>
            <person name="Sikorski J."/>
            <person name="Lu M."/>
            <person name="Nolan M."/>
            <person name="Lapidus A."/>
            <person name="Lucas S."/>
            <person name="Hammon N."/>
            <person name="Deshpande S."/>
            <person name="Cheng J.F."/>
            <person name="Tapia R."/>
            <person name="Han C."/>
            <person name="Goodwin L."/>
            <person name="Pitluck S."/>
            <person name="Huntemann M."/>
            <person name="Ivanova N."/>
            <person name="Pagani I."/>
            <person name="Mavromatis K."/>
            <person name="Ovchinikova G."/>
            <person name="Pati A."/>
            <person name="Chen A."/>
            <person name="Palaniappan K."/>
            <person name="Land M."/>
            <person name="Hauser L."/>
            <person name="Brambilla E.M."/>
            <person name="Kotsyurbenko O."/>
            <person name="Rohde M."/>
            <person name="Tindall B.J."/>
            <person name="Abt B."/>
            <person name="Goker M."/>
            <person name="Detter J.C."/>
            <person name="Woyke T."/>
            <person name="Bristow J."/>
            <person name="Eisen J.A."/>
            <person name="Markowitz V."/>
            <person name="Hugenholtz P."/>
            <person name="Klenk H.P."/>
            <person name="Kyrpides N.C."/>
        </authorList>
    </citation>
    <scope>NUCLEOTIDE SEQUENCE [LARGE SCALE GENOMIC DNA]</scope>
    <source>
        <strain evidence="4">ATCC 51119 / DSM 12145 / JCM 21818 / LMG 10337 / NBRC 100064 / NCIMB 13643</strain>
    </source>
</reference>
<accession>F0SC89</accession>
<dbReference type="Pfam" id="PF01569">
    <property type="entry name" value="PAP2"/>
    <property type="match status" value="1"/>
</dbReference>
<feature type="domain" description="Phosphatidic acid phosphatase type 2/haloperoxidase" evidence="2">
    <location>
        <begin position="93"/>
        <end position="205"/>
    </location>
</feature>
<keyword evidence="1" id="KW-1133">Transmembrane helix</keyword>
<feature type="transmembrane region" description="Helical" evidence="1">
    <location>
        <begin position="94"/>
        <end position="114"/>
    </location>
</feature>
<feature type="transmembrane region" description="Helical" evidence="1">
    <location>
        <begin position="134"/>
        <end position="151"/>
    </location>
</feature>
<evidence type="ECO:0000259" key="2">
    <source>
        <dbReference type="SMART" id="SM00014"/>
    </source>
</evidence>
<dbReference type="eggNOG" id="COG0671">
    <property type="taxonomic scope" value="Bacteria"/>
</dbReference>
<sequence length="218" mass="25265">MRQDKNVLKVDSFAKAGLVLAVIIIFILLKLVFIDKDDRLDIYFANLAIVHRGDTLSKIMFLFTRVGNQETMIILYLIVISAVLFYVKDKTLAIKMTLIALSTVSLMHILKIVFRRDRPLSDFMLEADGYSFPSGHTMNSFVLFFLLIYLSNRFIKDRATRNFFLVLFIFIPTLIGFSRIYIGVHFFTDVLAGLCFGYIWFYIANMVLDNMFYTKKAP</sequence>
<organism evidence="3 4">
    <name type="scientific">Pseudopedobacter saltans (strain ATCC 51119 / DSM 12145 / JCM 21818 / CCUG 39354 / LMG 10337 / NBRC 100064 / NCIMB 13643)</name>
    <name type="common">Pedobacter saltans</name>
    <dbReference type="NCBI Taxonomy" id="762903"/>
    <lineage>
        <taxon>Bacteria</taxon>
        <taxon>Pseudomonadati</taxon>
        <taxon>Bacteroidota</taxon>
        <taxon>Sphingobacteriia</taxon>
        <taxon>Sphingobacteriales</taxon>
        <taxon>Sphingobacteriaceae</taxon>
        <taxon>Pseudopedobacter</taxon>
    </lineage>
</organism>
<gene>
    <name evidence="3" type="ordered locus">Pedsa_1116</name>
</gene>
<dbReference type="SMART" id="SM00014">
    <property type="entry name" value="acidPPc"/>
    <property type="match status" value="1"/>
</dbReference>
<dbReference type="AlphaFoldDB" id="F0SC89"/>
<dbReference type="PANTHER" id="PTHR14969:SF13">
    <property type="entry name" value="AT30094P"/>
    <property type="match status" value="1"/>
</dbReference>
<feature type="transmembrane region" description="Helical" evidence="1">
    <location>
        <begin position="190"/>
        <end position="208"/>
    </location>
</feature>
<feature type="transmembrane region" description="Helical" evidence="1">
    <location>
        <begin position="163"/>
        <end position="184"/>
    </location>
</feature>
<evidence type="ECO:0000313" key="4">
    <source>
        <dbReference type="Proteomes" id="UP000000310"/>
    </source>
</evidence>
<dbReference type="PANTHER" id="PTHR14969">
    <property type="entry name" value="SPHINGOSINE-1-PHOSPHATE PHOSPHOHYDROLASE"/>
    <property type="match status" value="1"/>
</dbReference>
<dbReference type="InterPro" id="IPR036938">
    <property type="entry name" value="PAP2/HPO_sf"/>
</dbReference>
<dbReference type="STRING" id="762903.Pedsa_1116"/>
<dbReference type="RefSeq" id="WP_013632185.1">
    <property type="nucleotide sequence ID" value="NC_015177.1"/>
</dbReference>
<dbReference type="HOGENOM" id="CLU_072573_3_3_10"/>
<dbReference type="Proteomes" id="UP000000310">
    <property type="component" value="Chromosome"/>
</dbReference>
<dbReference type="EMBL" id="CP002545">
    <property type="protein sequence ID" value="ADY51686.1"/>
    <property type="molecule type" value="Genomic_DNA"/>
</dbReference>
<dbReference type="OrthoDB" id="9773582at2"/>